<dbReference type="RefSeq" id="WP_005877075.1">
    <property type="nucleotide sequence ID" value="NZ_CABMNL010000001.1"/>
</dbReference>
<name>C3X3N8_9BURK</name>
<feature type="compositionally biased region" description="Basic and acidic residues" evidence="1">
    <location>
        <begin position="529"/>
        <end position="541"/>
    </location>
</feature>
<dbReference type="PANTHER" id="PTHR11102">
    <property type="entry name" value="SEL-1-LIKE PROTEIN"/>
    <property type="match status" value="1"/>
</dbReference>
<dbReference type="HOGENOM" id="CLU_395267_0_0_4"/>
<feature type="region of interest" description="Disordered" evidence="1">
    <location>
        <begin position="529"/>
        <end position="577"/>
    </location>
</feature>
<dbReference type="InterPro" id="IPR011990">
    <property type="entry name" value="TPR-like_helical_dom_sf"/>
</dbReference>
<dbReference type="eggNOG" id="COG0790">
    <property type="taxonomic scope" value="Bacteria"/>
</dbReference>
<dbReference type="Pfam" id="PF08238">
    <property type="entry name" value="Sel1"/>
    <property type="match status" value="9"/>
</dbReference>
<dbReference type="EMBL" id="ACDP02000020">
    <property type="protein sequence ID" value="EEO27824.1"/>
    <property type="molecule type" value="Genomic_DNA"/>
</dbReference>
<keyword evidence="4" id="KW-1185">Reference proteome</keyword>
<accession>C3X3N8</accession>
<dbReference type="InterPro" id="IPR006597">
    <property type="entry name" value="Sel1-like"/>
</dbReference>
<feature type="region of interest" description="Disordered" evidence="1">
    <location>
        <begin position="635"/>
        <end position="697"/>
    </location>
</feature>
<reference evidence="3" key="1">
    <citation type="submission" date="2011-10" db="EMBL/GenBank/DDBJ databases">
        <title>The Genome Sequence of Oxalobacter formigenes HOxBLS.</title>
        <authorList>
            <consortium name="The Broad Institute Genome Sequencing Platform"/>
            <person name="Earl A."/>
            <person name="Ward D."/>
            <person name="Feldgarden M."/>
            <person name="Gevers D."/>
            <person name="Allison M.J."/>
            <person name="Humphrey S."/>
            <person name="Young S.K."/>
            <person name="Zeng Q."/>
            <person name="Gargeya S."/>
            <person name="Fitzgerald M."/>
            <person name="Haas B."/>
            <person name="Abouelleil A."/>
            <person name="Alvarado L."/>
            <person name="Arachchi H.M."/>
            <person name="Berlin A."/>
            <person name="Brown A."/>
            <person name="Chapman S.B."/>
            <person name="Chen Z."/>
            <person name="Dunbar C."/>
            <person name="Freedman E."/>
            <person name="Gearin G."/>
            <person name="Goldberg J."/>
            <person name="Griggs A."/>
            <person name="Gujja S."/>
            <person name="Heiman D."/>
            <person name="Howarth C."/>
            <person name="Larson L."/>
            <person name="Lui A."/>
            <person name="MacDonald P.J.P."/>
            <person name="Montmayeur A."/>
            <person name="Murphy C."/>
            <person name="Neiman D."/>
            <person name="Pearson M."/>
            <person name="Priest M."/>
            <person name="Roberts A."/>
            <person name="Saif S."/>
            <person name="Shea T."/>
            <person name="Shenoy N."/>
            <person name="Sisk P."/>
            <person name="Stolte C."/>
            <person name="Sykes S."/>
            <person name="Wortman J."/>
            <person name="Nusbaum C."/>
            <person name="Birren B."/>
        </authorList>
    </citation>
    <scope>NUCLEOTIDE SEQUENCE [LARGE SCALE GENOMIC DNA]</scope>
    <source>
        <strain evidence="3">HOxBLS</strain>
    </source>
</reference>
<dbReference type="Proteomes" id="UP000003973">
    <property type="component" value="Unassembled WGS sequence"/>
</dbReference>
<dbReference type="SMART" id="SM00671">
    <property type="entry name" value="SEL1"/>
    <property type="match status" value="9"/>
</dbReference>
<dbReference type="Gene3D" id="1.25.40.10">
    <property type="entry name" value="Tetratricopeptide repeat domain"/>
    <property type="match status" value="2"/>
</dbReference>
<comment type="caution">
    <text evidence="3">The sequence shown here is derived from an EMBL/GenBank/DDBJ whole genome shotgun (WGS) entry which is preliminary data.</text>
</comment>
<evidence type="ECO:0000256" key="1">
    <source>
        <dbReference type="SAM" id="MobiDB-lite"/>
    </source>
</evidence>
<feature type="compositionally biased region" description="Basic and acidic residues" evidence="1">
    <location>
        <begin position="667"/>
        <end position="677"/>
    </location>
</feature>
<dbReference type="InterPro" id="IPR050767">
    <property type="entry name" value="Sel1_AlgK"/>
</dbReference>
<dbReference type="SUPFAM" id="SSF81901">
    <property type="entry name" value="HCP-like"/>
    <property type="match status" value="2"/>
</dbReference>
<evidence type="ECO:0008006" key="5">
    <source>
        <dbReference type="Google" id="ProtNLM"/>
    </source>
</evidence>
<organism evidence="3 4">
    <name type="scientific">Oxalobacter paraformigenes</name>
    <dbReference type="NCBI Taxonomy" id="556268"/>
    <lineage>
        <taxon>Bacteria</taxon>
        <taxon>Pseudomonadati</taxon>
        <taxon>Pseudomonadota</taxon>
        <taxon>Betaproteobacteria</taxon>
        <taxon>Burkholderiales</taxon>
        <taxon>Oxalobacteraceae</taxon>
        <taxon>Oxalobacter</taxon>
    </lineage>
</organism>
<evidence type="ECO:0000256" key="2">
    <source>
        <dbReference type="SAM" id="SignalP"/>
    </source>
</evidence>
<evidence type="ECO:0000313" key="3">
    <source>
        <dbReference type="EMBL" id="EEO27824.1"/>
    </source>
</evidence>
<feature type="chain" id="PRO_5002933710" description="Sel1 repeat family protein" evidence="2">
    <location>
        <begin position="28"/>
        <end position="697"/>
    </location>
</feature>
<keyword evidence="2" id="KW-0732">Signal</keyword>
<gene>
    <name evidence="3" type="ORF">OFAG_00977</name>
</gene>
<proteinExistence type="predicted"/>
<sequence length="697" mass="73607">MGLGFRFRFRALACGVWATLLPVCGFAADKPVSAPVARNAPADGFSLSSPAPAASVSPPLSAAEAALAAGAEKGDARMKMALGLRYAMGRGVPADDARAQVWLKRAAMEGNAVAQVSLAAMMAFESDVQDAPGAAVWFGKAAAQGNTQAQAELARMLETGLGVSRNPEEARQWREEAREQADKVMLDWAWKIAATGGRRWEVAFSGPDADGTVARPKGEFPGRAVSQKRIATGILTPDGAGISLDVEAVGRAVESGDPQAWTVGALLLATGNGVKKDEALAVEWFGKAARAGYPPAQAVLGELYMLGWGPLEADNAAAARWMKQAAVQGLREAQTSYGSMLAGGKGVTEDKKEAFGWIRQAAEKDEARAQLMMAMNALSKGDREGAATWFYRAAENGDDEVLSILGVLYGWGDGAIAGESEKMTEVRRYAQRGEPEAQLMLGLLYGEGWGAPRDGVLAEHWFGEAARQHYADVLLPLGLFYAETDRPDLAAGLFDEAVRQKAYAFARDREILQLLFVETERMPELEEALRDRAAASGREETASPEGEGKAGPGKVRQAEGGPAGAVMPDAAKGAGSGLRRERIAKKIAFLKERAARGDPAAELMMATLLEEGWSVQRDGETARRLRDKAREQICAAGGGAEDEPECALPDGQKEAEAAGLGGEDDADGPKAGENGHGEEDEGSLSLKVTDYSAKGGL</sequence>
<dbReference type="PANTHER" id="PTHR11102:SF160">
    <property type="entry name" value="ERAD-ASSOCIATED E3 UBIQUITIN-PROTEIN LIGASE COMPONENT HRD3"/>
    <property type="match status" value="1"/>
</dbReference>
<evidence type="ECO:0000313" key="4">
    <source>
        <dbReference type="Proteomes" id="UP000003973"/>
    </source>
</evidence>
<protein>
    <recommendedName>
        <fullName evidence="5">Sel1 repeat family protein</fullName>
    </recommendedName>
</protein>
<dbReference type="AlphaFoldDB" id="C3X3N8"/>
<feature type="signal peptide" evidence="2">
    <location>
        <begin position="1"/>
        <end position="27"/>
    </location>
</feature>